<dbReference type="Proteomes" id="UP000031202">
    <property type="component" value="Unassembled WGS sequence"/>
</dbReference>
<evidence type="ECO:0000313" key="2">
    <source>
        <dbReference type="EMBL" id="KIC57264.1"/>
    </source>
</evidence>
<keyword evidence="1" id="KW-1133">Transmembrane helix</keyword>
<dbReference type="RefSeq" id="WP_039415928.1">
    <property type="nucleotide sequence ID" value="NZ_JWSZ01000012.1"/>
</dbReference>
<gene>
    <name evidence="2" type="ORF">RM52_09495</name>
</gene>
<sequence>MTEATTGSAQHRDRDRRRSRRRRIGAVVLVAVGVVVLGLAWLGIRGWMAKGELDDVAALQPRLSSAMAAGDIDALAAVVIDAEQHARRAAELTTDPIWRATEAVPIIGANTAAVRIVAESVRDLAVAAQPVLHASTPSRSGEGGFDLTAVSAAAQPVDDFAAVFSRIDGSLGGMSTAGLVGPVEAATARLRAAVATAAPTVAEAASVAQILPAMLGAHGARSILVMVQNSAEVRTGGGITGSFILLRADGDRLAVVDQVDSSMFPHRETPIAELPADLVTLYGQSPGRFVMNATMTTDFALSARLASAWWQSIGRPAPDAVIAIDPAVLTAMLTITGPITLGDGTIVDPADVVGDVLVTPYLEKTPVEQTAVQREVFDRLFAQITSAPIDPLRWVRALAKPVADGRISIFSTHSDEQVAVTDGAFSGTLGRFRAAGPDAVGVYFNDATTGKMDTFLHVDLAASVRTCRADGAADVTVAVTLRSAAPAGARTFAESMTGAANPAAPGDITTDVTVMVPREWFVGGVTLDGVDVSATAADGSDSSASLARVTLRPGEQKTLAFGFVAKNGAQLRPVLVHTPMMNDVSVAEVASTACG</sequence>
<name>A0A0B4C8A5_9MICO</name>
<protein>
    <recommendedName>
        <fullName evidence="4">DUF4012 domain-containing protein</fullName>
    </recommendedName>
</protein>
<dbReference type="Pfam" id="PF13196">
    <property type="entry name" value="DUF4012"/>
    <property type="match status" value="1"/>
</dbReference>
<keyword evidence="1" id="KW-0472">Membrane</keyword>
<dbReference type="InterPro" id="IPR025101">
    <property type="entry name" value="DUF4012"/>
</dbReference>
<comment type="caution">
    <text evidence="2">The sequence shown here is derived from an EMBL/GenBank/DDBJ whole genome shotgun (WGS) entry which is preliminary data.</text>
</comment>
<evidence type="ECO:0008006" key="4">
    <source>
        <dbReference type="Google" id="ProtNLM"/>
    </source>
</evidence>
<feature type="transmembrane region" description="Helical" evidence="1">
    <location>
        <begin position="24"/>
        <end position="44"/>
    </location>
</feature>
<dbReference type="EMBL" id="JWSZ01000012">
    <property type="protein sequence ID" value="KIC57264.1"/>
    <property type="molecule type" value="Genomic_DNA"/>
</dbReference>
<evidence type="ECO:0000313" key="3">
    <source>
        <dbReference type="Proteomes" id="UP000031202"/>
    </source>
</evidence>
<organism evidence="2 3">
    <name type="scientific">Microbacterium hominis</name>
    <dbReference type="NCBI Taxonomy" id="162426"/>
    <lineage>
        <taxon>Bacteria</taxon>
        <taxon>Bacillati</taxon>
        <taxon>Actinomycetota</taxon>
        <taxon>Actinomycetes</taxon>
        <taxon>Micrococcales</taxon>
        <taxon>Microbacteriaceae</taxon>
        <taxon>Microbacterium</taxon>
    </lineage>
</organism>
<reference evidence="2 3" key="1">
    <citation type="submission" date="2014-12" db="EMBL/GenBank/DDBJ databases">
        <title>Genome sequencing of Microbacterium hominis TPW29.</title>
        <authorList>
            <person name="Tan P.W."/>
            <person name="Chan K.-G."/>
        </authorList>
    </citation>
    <scope>NUCLEOTIDE SEQUENCE [LARGE SCALE GENOMIC DNA]</scope>
    <source>
        <strain evidence="2 3">TPW29</strain>
    </source>
</reference>
<keyword evidence="1" id="KW-0812">Transmembrane</keyword>
<dbReference type="AlphaFoldDB" id="A0A0B4C8A5"/>
<evidence type="ECO:0000256" key="1">
    <source>
        <dbReference type="SAM" id="Phobius"/>
    </source>
</evidence>
<accession>A0A0B4C8A5</accession>
<proteinExistence type="predicted"/>